<feature type="compositionally biased region" description="Basic and acidic residues" evidence="1">
    <location>
        <begin position="49"/>
        <end position="71"/>
    </location>
</feature>
<dbReference type="HOGENOM" id="CLU_086113_0_0_1"/>
<dbReference type="EMBL" id="KN833096">
    <property type="protein sequence ID" value="KIM73026.1"/>
    <property type="molecule type" value="Genomic_DNA"/>
</dbReference>
<organism evidence="2 3">
    <name type="scientific">Piloderma croceum (strain F 1598)</name>
    <dbReference type="NCBI Taxonomy" id="765440"/>
    <lineage>
        <taxon>Eukaryota</taxon>
        <taxon>Fungi</taxon>
        <taxon>Dikarya</taxon>
        <taxon>Basidiomycota</taxon>
        <taxon>Agaricomycotina</taxon>
        <taxon>Agaricomycetes</taxon>
        <taxon>Agaricomycetidae</taxon>
        <taxon>Atheliales</taxon>
        <taxon>Atheliaceae</taxon>
        <taxon>Piloderma</taxon>
    </lineage>
</organism>
<feature type="compositionally biased region" description="Polar residues" evidence="1">
    <location>
        <begin position="142"/>
        <end position="156"/>
    </location>
</feature>
<feature type="region of interest" description="Disordered" evidence="1">
    <location>
        <begin position="135"/>
        <end position="195"/>
    </location>
</feature>
<name>A0A0C3EZ82_PILCF</name>
<reference evidence="3" key="2">
    <citation type="submission" date="2015-01" db="EMBL/GenBank/DDBJ databases">
        <title>Evolutionary Origins and Diversification of the Mycorrhizal Mutualists.</title>
        <authorList>
            <consortium name="DOE Joint Genome Institute"/>
            <consortium name="Mycorrhizal Genomics Consortium"/>
            <person name="Kohler A."/>
            <person name="Kuo A."/>
            <person name="Nagy L.G."/>
            <person name="Floudas D."/>
            <person name="Copeland A."/>
            <person name="Barry K.W."/>
            <person name="Cichocki N."/>
            <person name="Veneault-Fourrey C."/>
            <person name="LaButti K."/>
            <person name="Lindquist E.A."/>
            <person name="Lipzen A."/>
            <person name="Lundell T."/>
            <person name="Morin E."/>
            <person name="Murat C."/>
            <person name="Riley R."/>
            <person name="Ohm R."/>
            <person name="Sun H."/>
            <person name="Tunlid A."/>
            <person name="Henrissat B."/>
            <person name="Grigoriev I.V."/>
            <person name="Hibbett D.S."/>
            <person name="Martin F."/>
        </authorList>
    </citation>
    <scope>NUCLEOTIDE SEQUENCE [LARGE SCALE GENOMIC DNA]</scope>
    <source>
        <strain evidence="3">F 1598</strain>
    </source>
</reference>
<dbReference type="Proteomes" id="UP000054166">
    <property type="component" value="Unassembled WGS sequence"/>
</dbReference>
<gene>
    <name evidence="2" type="ORF">PILCRDRAFT_15580</name>
</gene>
<feature type="region of interest" description="Disordered" evidence="1">
    <location>
        <begin position="1"/>
        <end position="106"/>
    </location>
</feature>
<dbReference type="InParanoid" id="A0A0C3EZ82"/>
<feature type="compositionally biased region" description="Basic and acidic residues" evidence="1">
    <location>
        <begin position="10"/>
        <end position="22"/>
    </location>
</feature>
<feature type="compositionally biased region" description="Basic and acidic residues" evidence="1">
    <location>
        <begin position="78"/>
        <end position="94"/>
    </location>
</feature>
<accession>A0A0C3EZ82</accession>
<protein>
    <submittedName>
        <fullName evidence="2">Uncharacterized protein</fullName>
    </submittedName>
</protein>
<keyword evidence="3" id="KW-1185">Reference proteome</keyword>
<sequence>MAKPKRKPDRRTSRVLQRDSQETHQATASNTLGNGDSSEQVRAEFQITSEDRKGDPQSNREEDTGSIHKSSDLTPVKGLEERRNTLLVEERSVPDTDAPQDGEAELMKELFERRGLRIKKLEQDLYLAAEHLREAQDEDQARTNSRAQSRQSNQYGLTEEDENIIQAMRKLHSPTRGSYKASDKFNAHLAASQRL</sequence>
<proteinExistence type="predicted"/>
<evidence type="ECO:0000313" key="2">
    <source>
        <dbReference type="EMBL" id="KIM73026.1"/>
    </source>
</evidence>
<evidence type="ECO:0000313" key="3">
    <source>
        <dbReference type="Proteomes" id="UP000054166"/>
    </source>
</evidence>
<reference evidence="2 3" key="1">
    <citation type="submission" date="2014-04" db="EMBL/GenBank/DDBJ databases">
        <authorList>
            <consortium name="DOE Joint Genome Institute"/>
            <person name="Kuo A."/>
            <person name="Tarkka M."/>
            <person name="Buscot F."/>
            <person name="Kohler A."/>
            <person name="Nagy L.G."/>
            <person name="Floudas D."/>
            <person name="Copeland A."/>
            <person name="Barry K.W."/>
            <person name="Cichocki N."/>
            <person name="Veneault-Fourrey C."/>
            <person name="LaButti K."/>
            <person name="Lindquist E.A."/>
            <person name="Lipzen A."/>
            <person name="Lundell T."/>
            <person name="Morin E."/>
            <person name="Murat C."/>
            <person name="Sun H."/>
            <person name="Tunlid A."/>
            <person name="Henrissat B."/>
            <person name="Grigoriev I.V."/>
            <person name="Hibbett D.S."/>
            <person name="Martin F."/>
            <person name="Nordberg H.P."/>
            <person name="Cantor M.N."/>
            <person name="Hua S.X."/>
        </authorList>
    </citation>
    <scope>NUCLEOTIDE SEQUENCE [LARGE SCALE GENOMIC DNA]</scope>
    <source>
        <strain evidence="2 3">F 1598</strain>
    </source>
</reference>
<feature type="compositionally biased region" description="Polar residues" evidence="1">
    <location>
        <begin position="23"/>
        <end position="40"/>
    </location>
</feature>
<evidence type="ECO:0000256" key="1">
    <source>
        <dbReference type="SAM" id="MobiDB-lite"/>
    </source>
</evidence>
<dbReference type="AlphaFoldDB" id="A0A0C3EZ82"/>